<protein>
    <submittedName>
        <fullName evidence="2">Uncharacterized protein</fullName>
    </submittedName>
</protein>
<dbReference type="RefSeq" id="WP_207986881.1">
    <property type="nucleotide sequence ID" value="NZ_CP071794.1"/>
</dbReference>
<dbReference type="EMBL" id="CP071794">
    <property type="protein sequence ID" value="QTD55054.1"/>
    <property type="molecule type" value="Genomic_DNA"/>
</dbReference>
<gene>
    <name evidence="2" type="ORF">J4G78_12560</name>
</gene>
<feature type="chain" id="PRO_5045462772" evidence="1">
    <location>
        <begin position="23"/>
        <end position="354"/>
    </location>
</feature>
<keyword evidence="3" id="KW-1185">Reference proteome</keyword>
<sequence length="354" mass="38866">MRPCFRLIAAWLCLSLSLPALASDVVFPGNSAVGLKPPGQMIDDDHDPWPFDAGFRDGEADAWIGIIEEPIADRHDQAFPSLKIGALLATKKVEGAIQHLKLPGGIEASLAVFIDTAGGTPLRYWSMEARNAELFATVFASAPADSAIYTGAKMQAALQSLRFRWQNPMEKFIAQRSYVIGNRANFAVVKTKQPYDVTMTDLPLSKTGSSGTGDSVRPTVIINYHYDAGFYADADERKEQRVPLAQKAIHSLDFKDINIISTDVEEDGDIVISAIGQDDLGRDIKLRQILHFGPRGHVSTVCSFAPEHDISARCDQVGQSISFKSYEKVSVIRFAPVVTPYKERKACCPDPERP</sequence>
<keyword evidence="1" id="KW-0732">Signal</keyword>
<reference evidence="2 3" key="1">
    <citation type="submission" date="2021-03" db="EMBL/GenBank/DDBJ databases">
        <title>Complete genome of Parasphingorhabdus_sp.JHSY0214.</title>
        <authorList>
            <person name="Yoo J.H."/>
            <person name="Bae J.W."/>
        </authorList>
    </citation>
    <scope>NUCLEOTIDE SEQUENCE [LARGE SCALE GENOMIC DNA]</scope>
    <source>
        <strain evidence="2 3">JHSY0214</strain>
    </source>
</reference>
<name>A0ABX7T0I5_9SPHN</name>
<evidence type="ECO:0000313" key="3">
    <source>
        <dbReference type="Proteomes" id="UP000663923"/>
    </source>
</evidence>
<organism evidence="2 3">
    <name type="scientific">Parasphingorhabdus cellanae</name>
    <dbReference type="NCBI Taxonomy" id="2806553"/>
    <lineage>
        <taxon>Bacteria</taxon>
        <taxon>Pseudomonadati</taxon>
        <taxon>Pseudomonadota</taxon>
        <taxon>Alphaproteobacteria</taxon>
        <taxon>Sphingomonadales</taxon>
        <taxon>Sphingomonadaceae</taxon>
        <taxon>Parasphingorhabdus</taxon>
    </lineage>
</organism>
<dbReference type="Proteomes" id="UP000663923">
    <property type="component" value="Chromosome"/>
</dbReference>
<evidence type="ECO:0000256" key="1">
    <source>
        <dbReference type="SAM" id="SignalP"/>
    </source>
</evidence>
<feature type="signal peptide" evidence="1">
    <location>
        <begin position="1"/>
        <end position="22"/>
    </location>
</feature>
<proteinExistence type="predicted"/>
<accession>A0ABX7T0I5</accession>
<evidence type="ECO:0000313" key="2">
    <source>
        <dbReference type="EMBL" id="QTD55054.1"/>
    </source>
</evidence>